<dbReference type="InterPro" id="IPR038727">
    <property type="entry name" value="NadR/Ttd14_AAA_dom"/>
</dbReference>
<dbReference type="SUPFAM" id="SSF52540">
    <property type="entry name" value="P-loop containing nucleoside triphosphate hydrolases"/>
    <property type="match status" value="1"/>
</dbReference>
<gene>
    <name evidence="2" type="ORF">BHLFYP23_02384</name>
</gene>
<feature type="domain" description="NadR/Ttd14 AAA" evidence="1">
    <location>
        <begin position="5"/>
        <end position="148"/>
    </location>
</feature>
<dbReference type="AlphaFoldDB" id="A0A6N2T1X4"/>
<dbReference type="RefSeq" id="WP_156342255.1">
    <property type="nucleotide sequence ID" value="NZ_CACRSY010000009.1"/>
</dbReference>
<name>A0A6N2T1X4_BLAHA</name>
<accession>A0A6N2T1X4</accession>
<dbReference type="Gene3D" id="3.40.50.300">
    <property type="entry name" value="P-loop containing nucleotide triphosphate hydrolases"/>
    <property type="match status" value="1"/>
</dbReference>
<dbReference type="Pfam" id="PF13521">
    <property type="entry name" value="AAA_28"/>
    <property type="match status" value="1"/>
</dbReference>
<evidence type="ECO:0000313" key="2">
    <source>
        <dbReference type="EMBL" id="VYS99514.1"/>
    </source>
</evidence>
<proteinExistence type="predicted"/>
<dbReference type="EMBL" id="CACRSY010000009">
    <property type="protein sequence ID" value="VYS99514.1"/>
    <property type="molecule type" value="Genomic_DNA"/>
</dbReference>
<organism evidence="2">
    <name type="scientific">Blautia hansenii</name>
    <name type="common">Ruminococcus hansenii</name>
    <dbReference type="NCBI Taxonomy" id="1322"/>
    <lineage>
        <taxon>Bacteria</taxon>
        <taxon>Bacillati</taxon>
        <taxon>Bacillota</taxon>
        <taxon>Clostridia</taxon>
        <taxon>Lachnospirales</taxon>
        <taxon>Lachnospiraceae</taxon>
        <taxon>Blautia</taxon>
    </lineage>
</organism>
<reference evidence="2" key="1">
    <citation type="submission" date="2019-11" db="EMBL/GenBank/DDBJ databases">
        <authorList>
            <person name="Feng L."/>
        </authorList>
    </citation>
    <scope>NUCLEOTIDE SEQUENCE</scope>
    <source>
        <strain evidence="2">BhanseniiLFYP23</strain>
    </source>
</reference>
<sequence length="195" mass="23253">MILSLQGCMGVGKTTALQYIEKNVPDVHISWEENRHVIEEVKRRGLQKTKYEDYLEIQKLWLENEVKRYEKAQLWECTMMDFGAEEIEFYTLNYPKTIGADWDVENPLKKELDAVRACMPQRILFLDASEETLRKRKEMDSTRSREFFEYYIQKLLPLKKEWFGNRENVDILNTDGKSIQEVGEKVKAWMEGERI</sequence>
<evidence type="ECO:0000259" key="1">
    <source>
        <dbReference type="Pfam" id="PF13521"/>
    </source>
</evidence>
<protein>
    <recommendedName>
        <fullName evidence="1">NadR/Ttd14 AAA domain-containing protein</fullName>
    </recommendedName>
</protein>
<dbReference type="InterPro" id="IPR027417">
    <property type="entry name" value="P-loop_NTPase"/>
</dbReference>